<dbReference type="Proteomes" id="UP000521943">
    <property type="component" value="Unassembled WGS sequence"/>
</dbReference>
<feature type="region of interest" description="Disordered" evidence="1">
    <location>
        <begin position="107"/>
        <end position="235"/>
    </location>
</feature>
<feature type="compositionally biased region" description="Gly residues" evidence="1">
    <location>
        <begin position="118"/>
        <end position="175"/>
    </location>
</feature>
<keyword evidence="3" id="KW-1185">Reference proteome</keyword>
<reference evidence="2 3" key="1">
    <citation type="submission" date="2020-07" db="EMBL/GenBank/DDBJ databases">
        <title>Comparative genomics of pyrophilous fungi reveals a link between fire events and developmental genes.</title>
        <authorList>
            <consortium name="DOE Joint Genome Institute"/>
            <person name="Steindorff A.S."/>
            <person name="Carver A."/>
            <person name="Calhoun S."/>
            <person name="Stillman K."/>
            <person name="Liu H."/>
            <person name="Lipzen A."/>
            <person name="Pangilinan J."/>
            <person name="Labutti K."/>
            <person name="Bruns T.D."/>
            <person name="Grigoriev I.V."/>
        </authorList>
    </citation>
    <scope>NUCLEOTIDE SEQUENCE [LARGE SCALE GENOMIC DNA]</scope>
    <source>
        <strain evidence="2 3">CBS 144469</strain>
    </source>
</reference>
<evidence type="ECO:0000313" key="2">
    <source>
        <dbReference type="EMBL" id="KAF6747943.1"/>
    </source>
</evidence>
<name>A0A8H6HJ37_9AGAR</name>
<dbReference type="AlphaFoldDB" id="A0A8H6HJ37"/>
<organism evidence="2 3">
    <name type="scientific">Ephemerocybe angulata</name>
    <dbReference type="NCBI Taxonomy" id="980116"/>
    <lineage>
        <taxon>Eukaryota</taxon>
        <taxon>Fungi</taxon>
        <taxon>Dikarya</taxon>
        <taxon>Basidiomycota</taxon>
        <taxon>Agaricomycotina</taxon>
        <taxon>Agaricomycetes</taxon>
        <taxon>Agaricomycetidae</taxon>
        <taxon>Agaricales</taxon>
        <taxon>Agaricineae</taxon>
        <taxon>Psathyrellaceae</taxon>
        <taxon>Ephemerocybe</taxon>
    </lineage>
</organism>
<accession>A0A8H6HJ37</accession>
<proteinExistence type="predicted"/>
<feature type="compositionally biased region" description="Basic residues" evidence="1">
    <location>
        <begin position="225"/>
        <end position="235"/>
    </location>
</feature>
<dbReference type="EMBL" id="JACGCI010000076">
    <property type="protein sequence ID" value="KAF6747943.1"/>
    <property type="molecule type" value="Genomic_DNA"/>
</dbReference>
<protein>
    <submittedName>
        <fullName evidence="2">Uncharacterized protein</fullName>
    </submittedName>
</protein>
<evidence type="ECO:0000313" key="3">
    <source>
        <dbReference type="Proteomes" id="UP000521943"/>
    </source>
</evidence>
<feature type="compositionally biased region" description="Low complexity" evidence="1">
    <location>
        <begin position="107"/>
        <end position="117"/>
    </location>
</feature>
<gene>
    <name evidence="2" type="ORF">DFP72DRAFT_853945</name>
</gene>
<sequence>MTQGQPVVITNCKKLSMTYTLVKIRTDLVTNQPHLQVPEHRQQRQQHILPAFFFHTCNKITEIVVSPTLVELLNTGSSVNNNKVDTVDVWFHQALIMVDGKQDFNMVSGSSGNSSRGSSGGGGSTGGGSVVVGGGGDTGSGGRSRGTSGGSSRDGGSEAGGGGAGGGGIGAGTTGVGVEVKGVGVDRHNMESSGDEDEASADRNGSENGTRLGQMQESGAVVIPRKGKGKGSKGKKTFKSKWTSWSLILKGTVYMLLLLAAARLTPTLNSLSPGQITSMCNLMRYPDDSREGRNIKEYLVSGVAYLRRAYPFQFDILFPWSYLALSKADPSLDITNLVKSNAFFDSFKYELQVLFRLRSSDQTIEVTNGQYDQRVVRAPV</sequence>
<feature type="compositionally biased region" description="Polar residues" evidence="1">
    <location>
        <begin position="206"/>
        <end position="217"/>
    </location>
</feature>
<evidence type="ECO:0000256" key="1">
    <source>
        <dbReference type="SAM" id="MobiDB-lite"/>
    </source>
</evidence>
<comment type="caution">
    <text evidence="2">The sequence shown here is derived from an EMBL/GenBank/DDBJ whole genome shotgun (WGS) entry which is preliminary data.</text>
</comment>